<dbReference type="PANTHER" id="PTHR31968">
    <property type="entry name" value="SERINE/ARGININE-RELATED PROTEIN 53"/>
    <property type="match status" value="1"/>
</dbReference>
<evidence type="ECO:0000256" key="1">
    <source>
        <dbReference type="SAM" id="MobiDB-lite"/>
    </source>
</evidence>
<feature type="compositionally biased region" description="Basic residues" evidence="1">
    <location>
        <begin position="14"/>
        <end position="24"/>
    </location>
</feature>
<dbReference type="GO" id="GO:0000380">
    <property type="term" value="P:alternative mRNA splicing, via spliceosome"/>
    <property type="evidence" value="ECO:0007669"/>
    <property type="project" value="InterPro"/>
</dbReference>
<organism evidence="2">
    <name type="scientific">Xenopus tropicalis</name>
    <name type="common">Western clawed frog</name>
    <name type="synonym">Silurana tropicalis</name>
    <dbReference type="NCBI Taxonomy" id="8364"/>
    <lineage>
        <taxon>Eukaryota</taxon>
        <taxon>Metazoa</taxon>
        <taxon>Chordata</taxon>
        <taxon>Craniata</taxon>
        <taxon>Vertebrata</taxon>
        <taxon>Euteleostomi</taxon>
        <taxon>Amphibia</taxon>
        <taxon>Batrachia</taxon>
        <taxon>Anura</taxon>
        <taxon>Pipoidea</taxon>
        <taxon>Pipidae</taxon>
        <taxon>Xenopodinae</taxon>
        <taxon>Xenopus</taxon>
        <taxon>Silurana</taxon>
    </lineage>
</organism>
<proteinExistence type="predicted"/>
<feature type="compositionally biased region" description="Basic residues" evidence="1">
    <location>
        <begin position="72"/>
        <end position="108"/>
    </location>
</feature>
<reference evidence="2" key="1">
    <citation type="journal article" date="2010" name="Science">
        <title>The genome of the Western clawed frog Xenopus tropicalis.</title>
        <authorList>
            <person name="Hellsten U."/>
            <person name="Harland R.M."/>
            <person name="Gilchrist M.J."/>
            <person name="Hendrix D."/>
            <person name="Jurka J."/>
            <person name="Kapitonov V."/>
            <person name="Ovcharenko I."/>
            <person name="Putnam N.H."/>
            <person name="Shu S."/>
            <person name="Taher L."/>
            <person name="Blitz I.L."/>
            <person name="Blumberg B."/>
            <person name="Dichmann D.S."/>
            <person name="Dubchak I."/>
            <person name="Amaya E."/>
            <person name="Detter J.C."/>
            <person name="Fletcher R."/>
            <person name="Gerhard D.S."/>
            <person name="Goodstein D."/>
            <person name="Graves T."/>
            <person name="Grigoriev I.V."/>
            <person name="Grimwood J."/>
            <person name="Kawashima T."/>
            <person name="Lindquist E."/>
            <person name="Lucas S.M."/>
            <person name="Mead P.E."/>
            <person name="Mitros T."/>
            <person name="Ogino H."/>
            <person name="Ohta Y."/>
            <person name="Poliakov A.V."/>
            <person name="Pollet N."/>
            <person name="Robert J."/>
            <person name="Salamov A."/>
            <person name="Sater A.K."/>
            <person name="Schmutz J."/>
            <person name="Terry A."/>
            <person name="Vize P.D."/>
            <person name="Warren W.C."/>
            <person name="Wells D."/>
            <person name="Wills A."/>
            <person name="Wilson R.K."/>
            <person name="Zimmerman L.B."/>
            <person name="Zorn A.M."/>
            <person name="Grainger R."/>
            <person name="Grammer T."/>
            <person name="Khokha M.K."/>
            <person name="Richardson P.M."/>
            <person name="Rokhsar D.S."/>
        </authorList>
    </citation>
    <scope>NUCLEOTIDE SEQUENCE [LARGE SCALE GENOMIC DNA]</scope>
    <source>
        <strain evidence="2">Nigerian</strain>
    </source>
</reference>
<feature type="compositionally biased region" description="Basic and acidic residues" evidence="1">
    <location>
        <begin position="122"/>
        <end position="139"/>
    </location>
</feature>
<feature type="compositionally biased region" description="Basic and acidic residues" evidence="1">
    <location>
        <begin position="1"/>
        <end position="13"/>
    </location>
</feature>
<evidence type="ECO:0000313" key="2">
    <source>
        <dbReference type="Ensembl" id="ENSXETP00000074950"/>
    </source>
</evidence>
<protein>
    <submittedName>
        <fullName evidence="2">Arginine/serine-rich coiled-coil 1</fullName>
    </submittedName>
</protein>
<feature type="compositionally biased region" description="Basic and acidic residues" evidence="1">
    <location>
        <begin position="47"/>
        <end position="56"/>
    </location>
</feature>
<dbReference type="PANTHER" id="PTHR31968:SF4">
    <property type="entry name" value="SERINE_ARGININE-RELATED PROTEIN 53"/>
    <property type="match status" value="1"/>
</dbReference>
<dbReference type="Bgee" id="ENSXETG00000014059">
    <property type="expression patterns" value="Expressed in gastrula and 14 other cell types or tissues"/>
</dbReference>
<sequence length="299" mass="35113">MGRHSSDSEEENRSRKKKKHRKRSSSSSSSDGRTYSRKKSGKKSRSRSREGYSHSYDKRRRHRSSSESSYSSRRKRSSSRSKDRGRTRKYHKSRTSRSKSRHRQRTRSRSSDRSSRRRSRSKSYDRERGKGKDKSKMREKERGKIYLTGYIPIHFYFILNLAKADEALRAKERSEEEARKRKEEDQSVLLDHVKRAKEIELIESDSFVPQAFRSSRDTKASTESIETKHESAILGTGTIDLFDDTKESEIGIMPTTIKYLDDNCLAHPNLYIEKEEAELKWYKQLTSLRQERLMGSPVA</sequence>
<dbReference type="GeneTree" id="ENSGT00730000111251"/>
<reference evidence="2" key="2">
    <citation type="submission" date="2020-05" db="UniProtKB">
        <authorList>
            <consortium name="Ensembl"/>
        </authorList>
    </citation>
    <scope>IDENTIFICATION</scope>
</reference>
<accession>A0A6I8QZ91</accession>
<feature type="compositionally biased region" description="Basic residues" evidence="1">
    <location>
        <begin position="35"/>
        <end position="46"/>
    </location>
</feature>
<dbReference type="InterPro" id="IPR034604">
    <property type="entry name" value="SRRP53"/>
</dbReference>
<name>A0A6I8QZ91_XENTR</name>
<dbReference type="Ensembl" id="ENSXETT00000068174">
    <property type="protein sequence ID" value="ENSXETP00000074950"/>
    <property type="gene ID" value="ENSXETG00000014059"/>
</dbReference>
<gene>
    <name evidence="2" type="primary">rsrc1</name>
</gene>
<dbReference type="AlphaFoldDB" id="A0A6I8QZ91"/>
<feature type="region of interest" description="Disordered" evidence="1">
    <location>
        <begin position="1"/>
        <end position="139"/>
    </location>
</feature>
<dbReference type="Xenbase" id="XB-GENE-5812529">
    <property type="gene designation" value="rsrc1"/>
</dbReference>